<comment type="caution">
    <text evidence="2">The sequence shown here is derived from an EMBL/GenBank/DDBJ whole genome shotgun (WGS) entry which is preliminary data.</text>
</comment>
<keyword evidence="1" id="KW-0472">Membrane</keyword>
<sequence>MTEPKKDDAPITNHFESGIDLDNTLLPMLIGGLVLIVVGAVAVMTFV</sequence>
<keyword evidence="3" id="KW-1185">Reference proteome</keyword>
<evidence type="ECO:0000313" key="3">
    <source>
        <dbReference type="Proteomes" id="UP000317122"/>
    </source>
</evidence>
<evidence type="ECO:0000313" key="2">
    <source>
        <dbReference type="EMBL" id="TWI21726.1"/>
    </source>
</evidence>
<keyword evidence="1" id="KW-1133">Transmembrane helix</keyword>
<evidence type="ECO:0000256" key="1">
    <source>
        <dbReference type="SAM" id="Phobius"/>
    </source>
</evidence>
<gene>
    <name evidence="2" type="ORF">IQ26_06806</name>
</gene>
<protein>
    <submittedName>
        <fullName evidence="2">Uncharacterized protein</fullName>
    </submittedName>
</protein>
<accession>A0A562MPC2</accession>
<feature type="transmembrane region" description="Helical" evidence="1">
    <location>
        <begin position="25"/>
        <end position="46"/>
    </location>
</feature>
<keyword evidence="1" id="KW-0812">Transmembrane</keyword>
<reference evidence="2 3" key="1">
    <citation type="journal article" date="2015" name="Stand. Genomic Sci.">
        <title>Genomic Encyclopedia of Bacterial and Archaeal Type Strains, Phase III: the genomes of soil and plant-associated and newly described type strains.</title>
        <authorList>
            <person name="Whitman W.B."/>
            <person name="Woyke T."/>
            <person name="Klenk H.P."/>
            <person name="Zhou Y."/>
            <person name="Lilburn T.G."/>
            <person name="Beck B.J."/>
            <person name="De Vos P."/>
            <person name="Vandamme P."/>
            <person name="Eisen J.A."/>
            <person name="Garrity G."/>
            <person name="Hugenholtz P."/>
            <person name="Kyrpides N.C."/>
        </authorList>
    </citation>
    <scope>NUCLEOTIDE SEQUENCE [LARGE SCALE GENOMIC DNA]</scope>
    <source>
        <strain evidence="2 3">CGMCC 1.2546</strain>
    </source>
</reference>
<dbReference type="RefSeq" id="WP_167522726.1">
    <property type="nucleotide sequence ID" value="NZ_BSPF01000003.1"/>
</dbReference>
<proteinExistence type="predicted"/>
<dbReference type="EMBL" id="VLKT01000070">
    <property type="protein sequence ID" value="TWI21726.1"/>
    <property type="molecule type" value="Genomic_DNA"/>
</dbReference>
<name>A0A562MPC2_9HYPH</name>
<dbReference type="AlphaFoldDB" id="A0A562MPC2"/>
<dbReference type="Proteomes" id="UP000317122">
    <property type="component" value="Unassembled WGS sequence"/>
</dbReference>
<organism evidence="2 3">
    <name type="scientific">Mesorhizobium tianshanense</name>
    <dbReference type="NCBI Taxonomy" id="39844"/>
    <lineage>
        <taxon>Bacteria</taxon>
        <taxon>Pseudomonadati</taxon>
        <taxon>Pseudomonadota</taxon>
        <taxon>Alphaproteobacteria</taxon>
        <taxon>Hyphomicrobiales</taxon>
        <taxon>Phyllobacteriaceae</taxon>
        <taxon>Mesorhizobium</taxon>
    </lineage>
</organism>